<keyword evidence="2" id="KW-1185">Reference proteome</keyword>
<proteinExistence type="predicted"/>
<sequence length="124" mass="13655">MPPGLNVNTSRARTMPNQPYMLEAVVPGLHVATRKAIEERKHYGGFHHVFRPDAANGQALGVVHTVLLSLIHDENGSAMVKVGVFLQSFNYDSREIVNLTGSSTGVRRRLYVVTPSVHLSTFCN</sequence>
<reference evidence="1 2" key="1">
    <citation type="submission" date="2016-04" db="EMBL/GenBank/DDBJ databases">
        <title>Draft genome of Fonsecaea erecta CBS 125763.</title>
        <authorList>
            <person name="Weiss V.A."/>
            <person name="Vicente V.A."/>
            <person name="Raittz R.T."/>
            <person name="Moreno L.F."/>
            <person name="De Souza E.M."/>
            <person name="Pedrosa F.O."/>
            <person name="Steffens M.B."/>
            <person name="Faoro H."/>
            <person name="Tadra-Sfeir M.Z."/>
            <person name="Najafzadeh M.J."/>
            <person name="Felipe M.S."/>
            <person name="Teixeira M."/>
            <person name="Sun J."/>
            <person name="Xi L."/>
            <person name="Gomes R."/>
            <person name="De Azevedo C.M."/>
            <person name="Salgado C.G."/>
            <person name="Da Silva M.B."/>
            <person name="Nascimento M.F."/>
            <person name="Queiroz-Telles F."/>
            <person name="Attili D.S."/>
            <person name="Gorbushina A."/>
        </authorList>
    </citation>
    <scope>NUCLEOTIDE SEQUENCE [LARGE SCALE GENOMIC DNA]</scope>
    <source>
        <strain evidence="1 2">CBS 125763</strain>
    </source>
</reference>
<gene>
    <name evidence="1" type="ORF">AYL99_11644</name>
</gene>
<organism evidence="1 2">
    <name type="scientific">Fonsecaea erecta</name>
    <dbReference type="NCBI Taxonomy" id="1367422"/>
    <lineage>
        <taxon>Eukaryota</taxon>
        <taxon>Fungi</taxon>
        <taxon>Dikarya</taxon>
        <taxon>Ascomycota</taxon>
        <taxon>Pezizomycotina</taxon>
        <taxon>Eurotiomycetes</taxon>
        <taxon>Chaetothyriomycetidae</taxon>
        <taxon>Chaetothyriales</taxon>
        <taxon>Herpotrichiellaceae</taxon>
        <taxon>Fonsecaea</taxon>
    </lineage>
</organism>
<dbReference type="GeneID" id="30015812"/>
<evidence type="ECO:0000313" key="1">
    <source>
        <dbReference type="EMBL" id="OAP54109.1"/>
    </source>
</evidence>
<accession>A0A178Z2S8</accession>
<comment type="caution">
    <text evidence="1">The sequence shown here is derived from an EMBL/GenBank/DDBJ whole genome shotgun (WGS) entry which is preliminary data.</text>
</comment>
<dbReference type="AlphaFoldDB" id="A0A178Z2S8"/>
<dbReference type="RefSeq" id="XP_018687476.1">
    <property type="nucleotide sequence ID" value="XM_018843149.1"/>
</dbReference>
<dbReference type="Proteomes" id="UP000078343">
    <property type="component" value="Unassembled WGS sequence"/>
</dbReference>
<dbReference type="EMBL" id="LVYI01000015">
    <property type="protein sequence ID" value="OAP54109.1"/>
    <property type="molecule type" value="Genomic_DNA"/>
</dbReference>
<evidence type="ECO:0000313" key="2">
    <source>
        <dbReference type="Proteomes" id="UP000078343"/>
    </source>
</evidence>
<protein>
    <submittedName>
        <fullName evidence="1">Uncharacterized protein</fullName>
    </submittedName>
</protein>
<name>A0A178Z2S8_9EURO</name>